<name>A0ABT6RA67_9BACT</name>
<dbReference type="GO" id="GO:0032259">
    <property type="term" value="P:methylation"/>
    <property type="evidence" value="ECO:0007669"/>
    <property type="project" value="UniProtKB-KW"/>
</dbReference>
<keyword evidence="2" id="KW-0808">Transferase</keyword>
<dbReference type="InterPro" id="IPR029063">
    <property type="entry name" value="SAM-dependent_MTases_sf"/>
</dbReference>
<dbReference type="InterPro" id="IPR025714">
    <property type="entry name" value="Methyltranfer_dom"/>
</dbReference>
<dbReference type="Pfam" id="PF13847">
    <property type="entry name" value="Methyltransf_31"/>
    <property type="match status" value="1"/>
</dbReference>
<dbReference type="Proteomes" id="UP001226434">
    <property type="component" value="Unassembled WGS sequence"/>
</dbReference>
<accession>A0ABT6RA67</accession>
<dbReference type="SUPFAM" id="SSF53335">
    <property type="entry name" value="S-adenosyl-L-methionine-dependent methyltransferases"/>
    <property type="match status" value="1"/>
</dbReference>
<dbReference type="EMBL" id="JASBRG010000003">
    <property type="protein sequence ID" value="MDI3319444.1"/>
    <property type="molecule type" value="Genomic_DNA"/>
</dbReference>
<protein>
    <submittedName>
        <fullName evidence="2">Methyltransferase domain-containing protein</fullName>
    </submittedName>
</protein>
<feature type="domain" description="Methyltransferase" evidence="1">
    <location>
        <begin position="60"/>
        <end position="129"/>
    </location>
</feature>
<keyword evidence="2" id="KW-0489">Methyltransferase</keyword>
<gene>
    <name evidence="2" type="ORF">QJ048_06650</name>
</gene>
<dbReference type="CDD" id="cd02440">
    <property type="entry name" value="AdoMet_MTases"/>
    <property type="match status" value="1"/>
</dbReference>
<proteinExistence type="predicted"/>
<comment type="caution">
    <text evidence="2">The sequence shown here is derived from an EMBL/GenBank/DDBJ whole genome shotgun (WGS) entry which is preliminary data.</text>
</comment>
<evidence type="ECO:0000313" key="2">
    <source>
        <dbReference type="EMBL" id="MDI3319444.1"/>
    </source>
</evidence>
<sequence>MPYQQQLAQLQEENVFLRDYLFTHDKAFNELYVPPVQSLARFHWTPVDVARKSADFLAQDKQIKILDIGSGVGKFCLVAGHYYPQVTFYGIEQRKSLVDHAESVKDTLCIENAVFMHGNFTQLNFAHYDHFYFFNSFYENLFGVRKIDDTIDLSSELYSYYARYLYKELDQKPRGTRLVTYHSLEDEIPEDYCLVLSQFDNTLKFWVKQ</sequence>
<dbReference type="GO" id="GO:0008168">
    <property type="term" value="F:methyltransferase activity"/>
    <property type="evidence" value="ECO:0007669"/>
    <property type="project" value="UniProtKB-KW"/>
</dbReference>
<evidence type="ECO:0000259" key="1">
    <source>
        <dbReference type="Pfam" id="PF13847"/>
    </source>
</evidence>
<evidence type="ECO:0000313" key="3">
    <source>
        <dbReference type="Proteomes" id="UP001226434"/>
    </source>
</evidence>
<organism evidence="2 3">
    <name type="scientific">Pinibacter soli</name>
    <dbReference type="NCBI Taxonomy" id="3044211"/>
    <lineage>
        <taxon>Bacteria</taxon>
        <taxon>Pseudomonadati</taxon>
        <taxon>Bacteroidota</taxon>
        <taxon>Chitinophagia</taxon>
        <taxon>Chitinophagales</taxon>
        <taxon>Chitinophagaceae</taxon>
        <taxon>Pinibacter</taxon>
    </lineage>
</organism>
<keyword evidence="3" id="KW-1185">Reference proteome</keyword>
<dbReference type="RefSeq" id="WP_282333557.1">
    <property type="nucleotide sequence ID" value="NZ_JASBRG010000003.1"/>
</dbReference>
<reference evidence="2 3" key="1">
    <citation type="submission" date="2023-05" db="EMBL/GenBank/DDBJ databases">
        <title>Genome sequence of Pinibacter sp. MAH-24.</title>
        <authorList>
            <person name="Huq M.A."/>
        </authorList>
    </citation>
    <scope>NUCLEOTIDE SEQUENCE [LARGE SCALE GENOMIC DNA]</scope>
    <source>
        <strain evidence="2 3">MAH-24</strain>
    </source>
</reference>
<dbReference type="Gene3D" id="3.40.50.150">
    <property type="entry name" value="Vaccinia Virus protein VP39"/>
    <property type="match status" value="1"/>
</dbReference>